<dbReference type="FunFam" id="2.60.260.20:FF:000013">
    <property type="entry name" value="DnaJ subfamily B member 11"/>
    <property type="match status" value="1"/>
</dbReference>
<dbReference type="Pfam" id="PF00226">
    <property type="entry name" value="DnaJ"/>
    <property type="match status" value="1"/>
</dbReference>
<dbReference type="RefSeq" id="WP_067328565.1">
    <property type="nucleotide sequence ID" value="NZ_LNKT01000001.1"/>
</dbReference>
<dbReference type="PROSITE" id="PS50076">
    <property type="entry name" value="DNAJ_2"/>
    <property type="match status" value="1"/>
</dbReference>
<proteinExistence type="predicted"/>
<evidence type="ECO:0000256" key="1">
    <source>
        <dbReference type="ARBA" id="ARBA00023186"/>
    </source>
</evidence>
<dbReference type="SMART" id="SM00271">
    <property type="entry name" value="DnaJ"/>
    <property type="match status" value="1"/>
</dbReference>
<dbReference type="GO" id="GO:0042026">
    <property type="term" value="P:protein refolding"/>
    <property type="evidence" value="ECO:0007669"/>
    <property type="project" value="TreeGrafter"/>
</dbReference>
<dbReference type="GO" id="GO:0005737">
    <property type="term" value="C:cytoplasm"/>
    <property type="evidence" value="ECO:0007669"/>
    <property type="project" value="TreeGrafter"/>
</dbReference>
<dbReference type="CDD" id="cd06257">
    <property type="entry name" value="DnaJ"/>
    <property type="match status" value="1"/>
</dbReference>
<dbReference type="Gene3D" id="1.10.287.110">
    <property type="entry name" value="DnaJ domain"/>
    <property type="match status" value="1"/>
</dbReference>
<dbReference type="STRING" id="1630136.AS592_10880"/>
<gene>
    <name evidence="3" type="ORF">AS592_10880</name>
</gene>
<evidence type="ECO:0000313" key="3">
    <source>
        <dbReference type="EMBL" id="KYJ87598.1"/>
    </source>
</evidence>
<sequence length="289" mass="31533">MSKSLYETLGVSENASADEIKKAYRKLARKYHPDINKDESAVEKFKEINAAYEVLSDPEKKAQYDQFGDQMFGGQNFHDFARGQGQGVDLDEILRQMFGGGGGGFSGGFGGAQGGFGGFGGGFGGPDLDVQARITVPFMTAVQGGKYKINVEGESFDIKIPAGIKSGETLRVRGKGKSYQGQRGDLLIKVEVAESDEYERKGDNLYKTFDVPLKEALFGGKVQVQTPEKEVSLKVPKNTKNGQKFRLKGKGVPDRKTAMRGDLYLIANVVLPDVDSLDPEVKKVLEEKL</sequence>
<comment type="caution">
    <text evidence="3">The sequence shown here is derived from an EMBL/GenBank/DDBJ whole genome shotgun (WGS) entry which is preliminary data.</text>
</comment>
<accession>A0A151CJ78</accession>
<dbReference type="PRINTS" id="PR00625">
    <property type="entry name" value="JDOMAIN"/>
</dbReference>
<dbReference type="EMBL" id="LNKT01000001">
    <property type="protein sequence ID" value="KYJ87598.1"/>
    <property type="molecule type" value="Genomic_DNA"/>
</dbReference>
<dbReference type="InterPro" id="IPR008971">
    <property type="entry name" value="HSP40/DnaJ_pept-bd"/>
</dbReference>
<keyword evidence="4" id="KW-1185">Reference proteome</keyword>
<dbReference type="InterPro" id="IPR001623">
    <property type="entry name" value="DnaJ_domain"/>
</dbReference>
<dbReference type="Gene3D" id="2.60.260.20">
    <property type="entry name" value="Urease metallochaperone UreE, N-terminal domain"/>
    <property type="match status" value="2"/>
</dbReference>
<dbReference type="PANTHER" id="PTHR43096">
    <property type="entry name" value="DNAJ HOMOLOG 1, MITOCHONDRIAL-RELATED"/>
    <property type="match status" value="1"/>
</dbReference>
<evidence type="ECO:0000313" key="4">
    <source>
        <dbReference type="Proteomes" id="UP000075359"/>
    </source>
</evidence>
<dbReference type="InterPro" id="IPR018253">
    <property type="entry name" value="DnaJ_domain_CS"/>
</dbReference>
<dbReference type="InterPro" id="IPR002939">
    <property type="entry name" value="DnaJ_C"/>
</dbReference>
<dbReference type="SUPFAM" id="SSF49493">
    <property type="entry name" value="HSP40/DnaJ peptide-binding domain"/>
    <property type="match status" value="2"/>
</dbReference>
<dbReference type="InterPro" id="IPR036869">
    <property type="entry name" value="J_dom_sf"/>
</dbReference>
<dbReference type="Pfam" id="PF01556">
    <property type="entry name" value="DnaJ_C"/>
    <property type="match status" value="1"/>
</dbReference>
<dbReference type="CDD" id="cd10747">
    <property type="entry name" value="DnaJ_C"/>
    <property type="match status" value="1"/>
</dbReference>
<dbReference type="SUPFAM" id="SSF46565">
    <property type="entry name" value="Chaperone J-domain"/>
    <property type="match status" value="1"/>
</dbReference>
<dbReference type="PANTHER" id="PTHR43096:SF52">
    <property type="entry name" value="DNAJ HOMOLOG 1, MITOCHONDRIAL-RELATED"/>
    <property type="match status" value="1"/>
</dbReference>
<dbReference type="Proteomes" id="UP000075359">
    <property type="component" value="Unassembled WGS sequence"/>
</dbReference>
<evidence type="ECO:0000259" key="2">
    <source>
        <dbReference type="PROSITE" id="PS50076"/>
    </source>
</evidence>
<name>A0A151CJ78_9BACT</name>
<dbReference type="OrthoDB" id="9779889at2"/>
<feature type="domain" description="J" evidence="2">
    <location>
        <begin position="4"/>
        <end position="68"/>
    </location>
</feature>
<dbReference type="PROSITE" id="PS00636">
    <property type="entry name" value="DNAJ_1"/>
    <property type="match status" value="1"/>
</dbReference>
<protein>
    <submittedName>
        <fullName evidence="3">DnaJ family protein</fullName>
    </submittedName>
</protein>
<keyword evidence="1" id="KW-0143">Chaperone</keyword>
<organism evidence="3 4">
    <name type="scientific">Sulfurovum riftiae</name>
    <dbReference type="NCBI Taxonomy" id="1630136"/>
    <lineage>
        <taxon>Bacteria</taxon>
        <taxon>Pseudomonadati</taxon>
        <taxon>Campylobacterota</taxon>
        <taxon>Epsilonproteobacteria</taxon>
        <taxon>Campylobacterales</taxon>
        <taxon>Sulfurovaceae</taxon>
        <taxon>Sulfurovum</taxon>
    </lineage>
</organism>
<dbReference type="GO" id="GO:0051082">
    <property type="term" value="F:unfolded protein binding"/>
    <property type="evidence" value="ECO:0007669"/>
    <property type="project" value="InterPro"/>
</dbReference>
<reference evidence="3 4" key="1">
    <citation type="submission" date="2015-11" db="EMBL/GenBank/DDBJ databases">
        <title>Draft genome of Sulfurovum riftiae 1812E, a member of the Epsilonproteobacteria isolated from the tube of the deep-sea hydrothermal vent tubewom Riftia pachyptila.</title>
        <authorList>
            <person name="Vetriani C."/>
            <person name="Giovannelli D."/>
        </authorList>
    </citation>
    <scope>NUCLEOTIDE SEQUENCE [LARGE SCALE GENOMIC DNA]</scope>
    <source>
        <strain evidence="3 4">1812E</strain>
    </source>
</reference>
<dbReference type="AlphaFoldDB" id="A0A151CJ78"/>